<reference evidence="3" key="2">
    <citation type="journal article" date="2021" name="PeerJ">
        <title>Extensive microbial diversity within the chicken gut microbiome revealed by metagenomics and culture.</title>
        <authorList>
            <person name="Gilroy R."/>
            <person name="Ravi A."/>
            <person name="Getino M."/>
            <person name="Pursley I."/>
            <person name="Horton D.L."/>
            <person name="Alikhan N.F."/>
            <person name="Baker D."/>
            <person name="Gharbi K."/>
            <person name="Hall N."/>
            <person name="Watson M."/>
            <person name="Adriaenssens E.M."/>
            <person name="Foster-Nyarko E."/>
            <person name="Jarju S."/>
            <person name="Secka A."/>
            <person name="Antonio M."/>
            <person name="Oren A."/>
            <person name="Chaudhuri R.R."/>
            <person name="La Ragione R."/>
            <person name="Hildebrand F."/>
            <person name="Pallen M.J."/>
        </authorList>
    </citation>
    <scope>NUCLEOTIDE SEQUENCE</scope>
    <source>
        <strain evidence="3">ChiHcec3-6078</strain>
    </source>
</reference>
<dbReference type="AlphaFoldDB" id="A0A9D1HZ59"/>
<evidence type="ECO:0000256" key="1">
    <source>
        <dbReference type="ARBA" id="ARBA00004651"/>
    </source>
</evidence>
<proteinExistence type="predicted"/>
<dbReference type="PROSITE" id="PS51257">
    <property type="entry name" value="PROKAR_LIPOPROTEIN"/>
    <property type="match status" value="1"/>
</dbReference>
<protein>
    <submittedName>
        <fullName evidence="3">MFS transporter</fullName>
    </submittedName>
</protein>
<dbReference type="InterPro" id="IPR036259">
    <property type="entry name" value="MFS_trans_sf"/>
</dbReference>
<dbReference type="PANTHER" id="PTHR23523">
    <property type="match status" value="1"/>
</dbReference>
<feature type="transmembrane region" description="Helical" evidence="2">
    <location>
        <begin position="333"/>
        <end position="356"/>
    </location>
</feature>
<evidence type="ECO:0000256" key="2">
    <source>
        <dbReference type="SAM" id="Phobius"/>
    </source>
</evidence>
<dbReference type="Proteomes" id="UP000824090">
    <property type="component" value="Unassembled WGS sequence"/>
</dbReference>
<evidence type="ECO:0000313" key="4">
    <source>
        <dbReference type="Proteomes" id="UP000824090"/>
    </source>
</evidence>
<gene>
    <name evidence="3" type="ORF">IAC50_02075</name>
</gene>
<name>A0A9D1HZ59_9FIRM</name>
<keyword evidence="2" id="KW-0812">Transmembrane</keyword>
<dbReference type="SUPFAM" id="SSF103473">
    <property type="entry name" value="MFS general substrate transporter"/>
    <property type="match status" value="1"/>
</dbReference>
<accession>A0A9D1HZ59</accession>
<keyword evidence="2" id="KW-0472">Membrane</keyword>
<dbReference type="InterPro" id="IPR052524">
    <property type="entry name" value="MFS_Cyanate_Porter"/>
</dbReference>
<sequence>MKEKSGKIRIWLTGALIILTACNLRAPITGVGALVDTISGDLGLSPSAAGFLTTIPLLAFAGISLLVSPLSRRLGAGNLLLAGLGLLTAGILLRSLAGNAGVFLGTAAAGAGIAVGNVLLPALVKSFFPDRIEQMTSAYTAVMQVTSAISTGISVPLAAAAGWKAALLVWALPAMGALALCITRRKTTVSEGSDKPEKGKKSMYRHPMTWWVTAYMGVQSFIFYSCIGWLSSIMQDKGMTQTEGGYMLSLYVVMGIAGSCALPFIMRKNKTQSVTGMQMGITYTAGLLMLLCDSYVLTAAGIILCGICSGTCISFSMALFGLHTSKGREASRLSGTAQAAGYFIAAAGPVLLGRVFEAAGGWTAPLLILVGAALFLVLAGYVAGKDEIIC</sequence>
<feature type="transmembrane region" description="Helical" evidence="2">
    <location>
        <begin position="246"/>
        <end position="266"/>
    </location>
</feature>
<comment type="caution">
    <text evidence="3">The sequence shown here is derived from an EMBL/GenBank/DDBJ whole genome shotgun (WGS) entry which is preliminary data.</text>
</comment>
<feature type="transmembrane region" description="Helical" evidence="2">
    <location>
        <begin position="103"/>
        <end position="124"/>
    </location>
</feature>
<dbReference type="Gene3D" id="1.20.1250.20">
    <property type="entry name" value="MFS general substrate transporter like domains"/>
    <property type="match status" value="1"/>
</dbReference>
<dbReference type="EMBL" id="DVMP01000045">
    <property type="protein sequence ID" value="HIU25271.1"/>
    <property type="molecule type" value="Genomic_DNA"/>
</dbReference>
<feature type="transmembrane region" description="Helical" evidence="2">
    <location>
        <begin position="79"/>
        <end position="97"/>
    </location>
</feature>
<organism evidence="3 4">
    <name type="scientific">Candidatus Allocopromorpha excrementigallinarum</name>
    <dbReference type="NCBI Taxonomy" id="2840742"/>
    <lineage>
        <taxon>Bacteria</taxon>
        <taxon>Bacillati</taxon>
        <taxon>Bacillota</taxon>
        <taxon>Clostridia</taxon>
        <taxon>Eubacteriales</taxon>
        <taxon>Eubacteriaceae</taxon>
        <taxon>Eubacteriaceae incertae sedis</taxon>
        <taxon>Candidatus Allocopromorpha</taxon>
    </lineage>
</organism>
<evidence type="ECO:0000313" key="3">
    <source>
        <dbReference type="EMBL" id="HIU25271.1"/>
    </source>
</evidence>
<dbReference type="PANTHER" id="PTHR23523:SF2">
    <property type="entry name" value="2-NITROIMIDAZOLE TRANSPORTER"/>
    <property type="match status" value="1"/>
</dbReference>
<dbReference type="GO" id="GO:0005886">
    <property type="term" value="C:plasma membrane"/>
    <property type="evidence" value="ECO:0007669"/>
    <property type="project" value="UniProtKB-SubCell"/>
</dbReference>
<feature type="transmembrane region" description="Helical" evidence="2">
    <location>
        <begin position="297"/>
        <end position="321"/>
    </location>
</feature>
<dbReference type="GO" id="GO:0022857">
    <property type="term" value="F:transmembrane transporter activity"/>
    <property type="evidence" value="ECO:0007669"/>
    <property type="project" value="InterPro"/>
</dbReference>
<feature type="transmembrane region" description="Helical" evidence="2">
    <location>
        <begin position="136"/>
        <end position="159"/>
    </location>
</feature>
<dbReference type="InterPro" id="IPR011701">
    <property type="entry name" value="MFS"/>
</dbReference>
<dbReference type="Pfam" id="PF07690">
    <property type="entry name" value="MFS_1"/>
    <property type="match status" value="1"/>
</dbReference>
<reference evidence="3" key="1">
    <citation type="submission" date="2020-10" db="EMBL/GenBank/DDBJ databases">
        <authorList>
            <person name="Gilroy R."/>
        </authorList>
    </citation>
    <scope>NUCLEOTIDE SEQUENCE</scope>
    <source>
        <strain evidence="3">ChiHcec3-6078</strain>
    </source>
</reference>
<keyword evidence="2" id="KW-1133">Transmembrane helix</keyword>
<feature type="transmembrane region" description="Helical" evidence="2">
    <location>
        <begin position="362"/>
        <end position="384"/>
    </location>
</feature>
<comment type="subcellular location">
    <subcellularLocation>
        <location evidence="1">Cell membrane</location>
        <topology evidence="1">Multi-pass membrane protein</topology>
    </subcellularLocation>
</comment>
<feature type="transmembrane region" description="Helical" evidence="2">
    <location>
        <begin position="49"/>
        <end position="67"/>
    </location>
</feature>
<feature type="transmembrane region" description="Helical" evidence="2">
    <location>
        <begin position="208"/>
        <end position="234"/>
    </location>
</feature>